<dbReference type="SUPFAM" id="SSF54928">
    <property type="entry name" value="RNA-binding domain, RBD"/>
    <property type="match status" value="3"/>
</dbReference>
<protein>
    <submittedName>
        <fullName evidence="6">Putative RNA-binding protein 12B</fullName>
    </submittedName>
    <submittedName>
        <fullName evidence="8">RNA binding motif protein 12Bb</fullName>
    </submittedName>
</protein>
<evidence type="ECO:0000313" key="8">
    <source>
        <dbReference type="Ensembl" id="ENSSMAP00000032170.1"/>
    </source>
</evidence>
<dbReference type="Bgee" id="ENSSMAG00000019708">
    <property type="expression patterns" value="Expressed in liver and 6 other cell types or tissues"/>
</dbReference>
<dbReference type="AlphaFoldDB" id="A0A2U9AYJ0"/>
<evidence type="ECO:0000313" key="6">
    <source>
        <dbReference type="EMBL" id="AWO96686.1"/>
    </source>
</evidence>
<proteinExistence type="predicted"/>
<reference evidence="7 10" key="2">
    <citation type="submission" date="2019-06" db="EMBL/GenBank/DDBJ databases">
        <title>Draft genomes of female and male turbot (Scophthalmus maximus).</title>
        <authorList>
            <person name="Xu H."/>
            <person name="Xu X.-W."/>
            <person name="Shao C."/>
            <person name="Chen S."/>
        </authorList>
    </citation>
    <scope>NUCLEOTIDE SEQUENCE [LARGE SCALE GENOMIC DNA]</scope>
    <source>
        <strain evidence="7">Ysfricsl-2016a</strain>
        <tissue evidence="7">Blood</tissue>
    </source>
</reference>
<dbReference type="Proteomes" id="UP000438429">
    <property type="component" value="Unassembled WGS sequence"/>
</dbReference>
<evidence type="ECO:0000256" key="3">
    <source>
        <dbReference type="PROSITE-ProRule" id="PRU00176"/>
    </source>
</evidence>
<dbReference type="InterPro" id="IPR035979">
    <property type="entry name" value="RBD_domain_sf"/>
</dbReference>
<evidence type="ECO:0000313" key="10">
    <source>
        <dbReference type="Proteomes" id="UP000438429"/>
    </source>
</evidence>
<evidence type="ECO:0000313" key="9">
    <source>
        <dbReference type="Proteomes" id="UP000246464"/>
    </source>
</evidence>
<reference evidence="8" key="4">
    <citation type="submission" date="2023-05" db="EMBL/GenBank/DDBJ databases">
        <title>High-quality long-read genome of Scophthalmus maximus.</title>
        <authorList>
            <person name="Lien S."/>
            <person name="Martinez P."/>
        </authorList>
    </citation>
    <scope>NUCLEOTIDE SEQUENCE [LARGE SCALE GENOMIC DNA]</scope>
</reference>
<dbReference type="Gene3D" id="3.30.70.330">
    <property type="match status" value="5"/>
</dbReference>
<feature type="domain" description="RRM" evidence="5">
    <location>
        <begin position="139"/>
        <end position="214"/>
    </location>
</feature>
<sequence length="635" mass="72037">MAVVIRLQGLRVTAGTEDIRKFFSGLKIPDGGVHIIGGEREEAFIIFASDEDARRAMTRSGNSIRDSPVSLLLSSKAEMQNMLERSSKTVERDQRRRFEENARPARRSFGPDLGRRSGSRSGHTPPPMNQRASNNDDSFCLFLKGLPYSVTENEVRDFFGGLLVDEIVLCKNEKGQNNGRGLAKFATTEDASEGLKRDRNYIGSRYIEVSMTTLKDWHCSTGRPPMVGNKDDNFERDRSPIRNERNPQDHTRSQSPLARMLIAPDDEYCVLMDNLPFAVEKEDVKKLFHHANLEDDQILLLIGSDGKRTRSLFVLFKNQRDYCDALTHEKRLFFNRWVYTRPISRESMINLLESQGMDVQPPGNSERFQERPPSIPVDRYDSEKLCLFVRNMPLDVRKVEIMDFFLGFNITEDKVFLLLDHKGAGVGKSLVLFQSEAEAMRALSLNGQRFLGSEVLLKCISRSQMKQLGVEPPMAQEPMPREERYSGRSREGSYRSVDIEYPDFRMSHDADIPMANVQTQVHRNQDYEPYAVGPRAPQDRGNGVRGDFGPPLQPVDGPTCVKLVNLPFQIRNEEIYDFCYGYSIIPGSVSLQYDRGGKPTGTATVVFQSRPEALTAVEELSGRPIGPRKIQLMFV</sequence>
<feature type="region of interest" description="Disordered" evidence="4">
    <location>
        <begin position="84"/>
        <end position="134"/>
    </location>
</feature>
<dbReference type="RefSeq" id="XP_035485884.1">
    <property type="nucleotide sequence ID" value="XM_035629991.2"/>
</dbReference>
<dbReference type="SMART" id="SM00360">
    <property type="entry name" value="RRM"/>
    <property type="match status" value="5"/>
</dbReference>
<dbReference type="Pfam" id="PF00076">
    <property type="entry name" value="RRM_1"/>
    <property type="match status" value="2"/>
</dbReference>
<feature type="domain" description="RRM" evidence="5">
    <location>
        <begin position="385"/>
        <end position="462"/>
    </location>
</feature>
<gene>
    <name evidence="8" type="primary">rbm12bb</name>
    <name evidence="7" type="ORF">F2P81_001877</name>
    <name evidence="6" type="ORF">SMAX5B_012196</name>
</gene>
<dbReference type="InterPro" id="IPR000504">
    <property type="entry name" value="RRM_dom"/>
</dbReference>
<dbReference type="Proteomes" id="UP000246464">
    <property type="component" value="Chromosome 1"/>
</dbReference>
<feature type="domain" description="RRM" evidence="5">
    <location>
        <begin position="559"/>
        <end position="635"/>
    </location>
</feature>
<dbReference type="OrthoDB" id="2588702at2759"/>
<feature type="region of interest" description="Disordered" evidence="4">
    <location>
        <begin position="469"/>
        <end position="489"/>
    </location>
</feature>
<dbReference type="InterPro" id="IPR012677">
    <property type="entry name" value="Nucleotide-bd_a/b_plait_sf"/>
</dbReference>
<dbReference type="EMBL" id="CP026243">
    <property type="protein sequence ID" value="AWO96686.1"/>
    <property type="molecule type" value="Genomic_DNA"/>
</dbReference>
<dbReference type="Ensembl" id="ENSSMAT00000032566.2">
    <property type="protein sequence ID" value="ENSSMAP00000032170.1"/>
    <property type="gene ID" value="ENSSMAG00000019708.2"/>
</dbReference>
<dbReference type="CTD" id="334496"/>
<feature type="compositionally biased region" description="Basic and acidic residues" evidence="4">
    <location>
        <begin position="85"/>
        <end position="103"/>
    </location>
</feature>
<dbReference type="Proteomes" id="UP000694558">
    <property type="component" value="Chromosome 1"/>
</dbReference>
<evidence type="ECO:0000313" key="7">
    <source>
        <dbReference type="EMBL" id="KAF0045348.1"/>
    </source>
</evidence>
<organism evidence="6 9">
    <name type="scientific">Scophthalmus maximus</name>
    <name type="common">Turbot</name>
    <name type="synonym">Psetta maxima</name>
    <dbReference type="NCBI Taxonomy" id="52904"/>
    <lineage>
        <taxon>Eukaryota</taxon>
        <taxon>Metazoa</taxon>
        <taxon>Chordata</taxon>
        <taxon>Craniata</taxon>
        <taxon>Vertebrata</taxon>
        <taxon>Euteleostomi</taxon>
        <taxon>Actinopterygii</taxon>
        <taxon>Neopterygii</taxon>
        <taxon>Teleostei</taxon>
        <taxon>Neoteleostei</taxon>
        <taxon>Acanthomorphata</taxon>
        <taxon>Carangaria</taxon>
        <taxon>Pleuronectiformes</taxon>
        <taxon>Pleuronectoidei</taxon>
        <taxon>Scophthalmidae</taxon>
        <taxon>Scophthalmus</taxon>
    </lineage>
</organism>
<feature type="compositionally biased region" description="Basic and acidic residues" evidence="4">
    <location>
        <begin position="479"/>
        <end position="489"/>
    </location>
</feature>
<dbReference type="GeneID" id="118308602"/>
<evidence type="ECO:0000256" key="4">
    <source>
        <dbReference type="SAM" id="MobiDB-lite"/>
    </source>
</evidence>
<dbReference type="PROSITE" id="PS50102">
    <property type="entry name" value="RRM"/>
    <property type="match status" value="3"/>
</dbReference>
<dbReference type="PANTHER" id="PTHR13976">
    <property type="entry name" value="HETEROGENEOUS NUCLEAR RIBONUCLEOPROTEIN-RELATED"/>
    <property type="match status" value="1"/>
</dbReference>
<evidence type="ECO:0000256" key="1">
    <source>
        <dbReference type="ARBA" id="ARBA00022737"/>
    </source>
</evidence>
<dbReference type="GeneTree" id="ENSGT00940000158322"/>
<keyword evidence="2 3" id="KW-0694">RNA-binding</keyword>
<dbReference type="KEGG" id="smau:118308602"/>
<keyword evidence="9" id="KW-1185">Reference proteome</keyword>
<evidence type="ECO:0000259" key="5">
    <source>
        <dbReference type="PROSITE" id="PS50102"/>
    </source>
</evidence>
<name>A0A2U9AYJ0_SCOMX</name>
<accession>A0A2U9AYJ0</accession>
<reference evidence="8" key="5">
    <citation type="submission" date="2025-05" db="UniProtKB">
        <authorList>
            <consortium name="Ensembl"/>
        </authorList>
    </citation>
    <scope>IDENTIFICATION</scope>
</reference>
<dbReference type="InterPro" id="IPR050666">
    <property type="entry name" value="ESRP"/>
</dbReference>
<dbReference type="EMBL" id="VEVO01000002">
    <property type="protein sequence ID" value="KAF0045348.1"/>
    <property type="molecule type" value="Genomic_DNA"/>
</dbReference>
<dbReference type="GO" id="GO:0003723">
    <property type="term" value="F:RNA binding"/>
    <property type="evidence" value="ECO:0007669"/>
    <property type="project" value="UniProtKB-UniRule"/>
</dbReference>
<reference evidence="6 9" key="1">
    <citation type="submission" date="2017-12" db="EMBL/GenBank/DDBJ databases">
        <title>Integrating genomic resources of turbot (Scophthalmus maximus) in depth evaluation of genetic and physical mapping variation across individuals.</title>
        <authorList>
            <person name="Martinez P."/>
        </authorList>
    </citation>
    <scope>NUCLEOTIDE SEQUENCE [LARGE SCALE GENOMIC DNA]</scope>
</reference>
<feature type="compositionally biased region" description="Basic and acidic residues" evidence="4">
    <location>
        <begin position="229"/>
        <end position="252"/>
    </location>
</feature>
<dbReference type="STRING" id="52904.ENSSMAP00000032170"/>
<evidence type="ECO:0000256" key="2">
    <source>
        <dbReference type="ARBA" id="ARBA00022884"/>
    </source>
</evidence>
<dbReference type="OMA" id="AEMQNML"/>
<keyword evidence="1" id="KW-0677">Repeat</keyword>
<reference evidence="8" key="3">
    <citation type="submission" date="2020-05" db="EMBL/GenBank/DDBJ databases">
        <authorList>
            <person name="Moser M."/>
        </authorList>
    </citation>
    <scope>NUCLEOTIDE SEQUENCE [LARGE SCALE GENOMIC DNA]</scope>
</reference>
<feature type="region of interest" description="Disordered" evidence="4">
    <location>
        <begin position="220"/>
        <end position="255"/>
    </location>
</feature>